<keyword evidence="2 10" id="KW-0378">Hydrolase</keyword>
<dbReference type="GO" id="GO:0004359">
    <property type="term" value="F:glutaminase activity"/>
    <property type="evidence" value="ECO:0007669"/>
    <property type="project" value="UniProtKB-UniRule"/>
</dbReference>
<keyword evidence="5 10" id="KW-0456">Lyase</keyword>
<evidence type="ECO:0000256" key="12">
    <source>
        <dbReference type="PIRSR" id="PIRSR005639-2"/>
    </source>
</evidence>
<dbReference type="Pfam" id="PF01174">
    <property type="entry name" value="SNO"/>
    <property type="match status" value="1"/>
</dbReference>
<dbReference type="GO" id="GO:0036381">
    <property type="term" value="F:pyridoxal 5'-phosphate synthase (glutamine hydrolysing) activity"/>
    <property type="evidence" value="ECO:0007669"/>
    <property type="project" value="UniProtKB-UniRule"/>
</dbReference>
<dbReference type="GO" id="GO:0042823">
    <property type="term" value="P:pyridoxal phosphate biosynthetic process"/>
    <property type="evidence" value="ECO:0007669"/>
    <property type="project" value="UniProtKB-UniRule"/>
</dbReference>
<dbReference type="PROSITE" id="PS51130">
    <property type="entry name" value="PDXT_SNO_2"/>
    <property type="match status" value="1"/>
</dbReference>
<dbReference type="InterPro" id="IPR021196">
    <property type="entry name" value="PdxT/SNO_CS"/>
</dbReference>
<feature type="binding site" evidence="10 12">
    <location>
        <begin position="127"/>
        <end position="128"/>
    </location>
    <ligand>
        <name>L-glutamine</name>
        <dbReference type="ChEBI" id="CHEBI:58359"/>
    </ligand>
</feature>
<dbReference type="PIRSF" id="PIRSF005639">
    <property type="entry name" value="Glut_amidoT_SNO"/>
    <property type="match status" value="1"/>
</dbReference>
<dbReference type="Proteomes" id="UP000031830">
    <property type="component" value="Chromosome"/>
</dbReference>
<dbReference type="AlphaFoldDB" id="A0A0B6D5V2"/>
<dbReference type="FunFam" id="3.40.50.880:FF:000010">
    <property type="entry name" value="uncharacterized protein LOC100176842 isoform X2"/>
    <property type="match status" value="1"/>
</dbReference>
<dbReference type="InterPro" id="IPR002161">
    <property type="entry name" value="PdxT/SNO"/>
</dbReference>
<evidence type="ECO:0000313" key="13">
    <source>
        <dbReference type="EMBL" id="AJI53038.1"/>
    </source>
</evidence>
<dbReference type="CDD" id="cd01749">
    <property type="entry name" value="GATase1_PB"/>
    <property type="match status" value="1"/>
</dbReference>
<dbReference type="SUPFAM" id="SSF52317">
    <property type="entry name" value="Class I glutamine amidotransferase-like"/>
    <property type="match status" value="1"/>
</dbReference>
<dbReference type="UniPathway" id="UPA00245"/>
<evidence type="ECO:0000256" key="7">
    <source>
        <dbReference type="ARBA" id="ARBA00049534"/>
    </source>
</evidence>
<dbReference type="NCBIfam" id="NF010050">
    <property type="entry name" value="PRK13526.1"/>
    <property type="match status" value="1"/>
</dbReference>
<comment type="catalytic activity">
    <reaction evidence="7 10">
        <text>L-glutamine + H2O = L-glutamate + NH4(+)</text>
        <dbReference type="Rhea" id="RHEA:15889"/>
        <dbReference type="ChEBI" id="CHEBI:15377"/>
        <dbReference type="ChEBI" id="CHEBI:28938"/>
        <dbReference type="ChEBI" id="CHEBI:29985"/>
        <dbReference type="ChEBI" id="CHEBI:58359"/>
        <dbReference type="EC" id="3.5.1.2"/>
    </reaction>
</comment>
<evidence type="ECO:0000256" key="4">
    <source>
        <dbReference type="ARBA" id="ARBA00022962"/>
    </source>
</evidence>
<dbReference type="STRING" id="28110.KU46_1138"/>
<dbReference type="GO" id="GO:1903600">
    <property type="term" value="C:glutaminase complex"/>
    <property type="evidence" value="ECO:0007669"/>
    <property type="project" value="TreeGrafter"/>
</dbReference>
<comment type="catalytic activity">
    <reaction evidence="6 10">
        <text>aldehydo-D-ribose 5-phosphate + D-glyceraldehyde 3-phosphate + L-glutamine = pyridoxal 5'-phosphate + L-glutamate + phosphate + 3 H2O + H(+)</text>
        <dbReference type="Rhea" id="RHEA:31507"/>
        <dbReference type="ChEBI" id="CHEBI:15377"/>
        <dbReference type="ChEBI" id="CHEBI:15378"/>
        <dbReference type="ChEBI" id="CHEBI:29985"/>
        <dbReference type="ChEBI" id="CHEBI:43474"/>
        <dbReference type="ChEBI" id="CHEBI:58273"/>
        <dbReference type="ChEBI" id="CHEBI:58359"/>
        <dbReference type="ChEBI" id="CHEBI:59776"/>
        <dbReference type="ChEBI" id="CHEBI:597326"/>
        <dbReference type="EC" id="4.3.3.6"/>
    </reaction>
</comment>
<evidence type="ECO:0000256" key="6">
    <source>
        <dbReference type="ARBA" id="ARBA00047992"/>
    </source>
</evidence>
<evidence type="ECO:0000256" key="1">
    <source>
        <dbReference type="ARBA" id="ARBA00008345"/>
    </source>
</evidence>
<reference evidence="13 14" key="1">
    <citation type="journal article" date="2015" name="Genome Announc.">
        <title>Genome sequencing of 18 francisella strains to aid in assay development and testing.</title>
        <authorList>
            <person name="Johnson S.L."/>
            <person name="Daligault H.E."/>
            <person name="Davenport K.W."/>
            <person name="Coyne S.R."/>
            <person name="Frey K.G."/>
            <person name="Koroleva G.I."/>
            <person name="Broomall S.M."/>
            <person name="Bishop-Lilly K.A."/>
            <person name="Bruce D.C."/>
            <person name="Chertkov O."/>
            <person name="Freitas T."/>
            <person name="Jaissle J."/>
            <person name="Ladner J.T."/>
            <person name="Rosenzweig C.N."/>
            <person name="Gibbons H.S."/>
            <person name="Palacios G.F."/>
            <person name="Redden C.L."/>
            <person name="Xu Y."/>
            <person name="Minogue T.D."/>
            <person name="Chain P.S."/>
        </authorList>
    </citation>
    <scope>NUCLEOTIDE SEQUENCE [LARGE SCALE GENOMIC DNA]</scope>
    <source>
        <strain evidence="13 14">GA01-2794</strain>
    </source>
</reference>
<dbReference type="OrthoDB" id="9810320at2"/>
<protein>
    <recommendedName>
        <fullName evidence="10">Pyridoxal 5'-phosphate synthase subunit PdxT</fullName>
        <ecNumber evidence="10">4.3.3.6</ecNumber>
    </recommendedName>
    <alternativeName>
        <fullName evidence="10">Pdx2</fullName>
    </alternativeName>
    <alternativeName>
        <fullName evidence="10">Pyridoxal 5'-phosphate synthase glutaminase subunit</fullName>
        <ecNumber evidence="10">3.5.1.2</ecNumber>
    </alternativeName>
</protein>
<dbReference type="EMBL" id="CP009440">
    <property type="protein sequence ID" value="AJI53038.1"/>
    <property type="molecule type" value="Genomic_DNA"/>
</dbReference>
<comment type="subunit">
    <text evidence="9 10">In the presence of PdxS, forms a dodecamer of heterodimers. Only shows activity in the heterodimer.</text>
</comment>
<keyword evidence="4 10" id="KW-0315">Glutamine amidotransferase</keyword>
<dbReference type="EC" id="3.5.1.2" evidence="10"/>
<dbReference type="PROSITE" id="PS01236">
    <property type="entry name" value="PDXT_SNO_1"/>
    <property type="match status" value="1"/>
</dbReference>
<sequence>MSVSVGVLAIQGGFQKHAEMLKSLGAEVKLVKFANDFDEIDRLVIPGGESTALLNLLNKHQIFDKLQDFCLRNPVFGTCAGSIILSKGSEYLSLIDIEVERNGYGRQVDSFVTNLSFMNNSIKAIFIRAPKFTRVGDNVEILAKINNSPVLVRQDTILVSSFHPELTEDYSVHKYFLNM</sequence>
<dbReference type="PANTHER" id="PTHR31559:SF0">
    <property type="entry name" value="PYRIDOXAL 5'-PHOSPHATE SYNTHASE SUBUNIT SNO1-RELATED"/>
    <property type="match status" value="1"/>
</dbReference>
<dbReference type="RefSeq" id="WP_044525837.1">
    <property type="nucleotide sequence ID" value="NZ_CP009440.1"/>
</dbReference>
<keyword evidence="3 10" id="KW-0663">Pyridoxal phosphate</keyword>
<evidence type="ECO:0000256" key="8">
    <source>
        <dbReference type="ARBA" id="ARBA00054599"/>
    </source>
</evidence>
<accession>A0A0B6D5V2</accession>
<proteinExistence type="inferred from homology"/>
<dbReference type="Gene3D" id="3.40.50.880">
    <property type="match status" value="1"/>
</dbReference>
<dbReference type="NCBIfam" id="TIGR03800">
    <property type="entry name" value="PLP_synth_Pdx2"/>
    <property type="match status" value="1"/>
</dbReference>
<name>A0A0B6D5V2_9GAMM</name>
<dbReference type="KEGG" id="fpz:LA55_613"/>
<evidence type="ECO:0000256" key="10">
    <source>
        <dbReference type="HAMAP-Rule" id="MF_01615"/>
    </source>
</evidence>
<gene>
    <name evidence="10 13" type="primary">pdxT</name>
    <name evidence="13" type="ORF">LA55_613</name>
</gene>
<evidence type="ECO:0000256" key="3">
    <source>
        <dbReference type="ARBA" id="ARBA00022898"/>
    </source>
</evidence>
<comment type="pathway">
    <text evidence="10">Cofactor biosynthesis; pyridoxal 5'-phosphate biosynthesis.</text>
</comment>
<dbReference type="GO" id="GO:0006543">
    <property type="term" value="P:L-glutamine catabolic process"/>
    <property type="evidence" value="ECO:0007669"/>
    <property type="project" value="UniProtKB-UniRule"/>
</dbReference>
<evidence type="ECO:0000256" key="2">
    <source>
        <dbReference type="ARBA" id="ARBA00022801"/>
    </source>
</evidence>
<dbReference type="EC" id="4.3.3.6" evidence="10"/>
<comment type="similarity">
    <text evidence="1 10">Belongs to the glutaminase PdxT/SNO family.</text>
</comment>
<evidence type="ECO:0000256" key="5">
    <source>
        <dbReference type="ARBA" id="ARBA00023239"/>
    </source>
</evidence>
<comment type="function">
    <text evidence="8 10">Catalyzes the hydrolysis of glutamine to glutamate and ammonia as part of the biosynthesis of pyridoxal 5'-phosphate. The resulting ammonia molecule is channeled to the active site of PdxS.</text>
</comment>
<evidence type="ECO:0000256" key="11">
    <source>
        <dbReference type="PIRSR" id="PIRSR005639-1"/>
    </source>
</evidence>
<feature type="binding site" evidence="10 12">
    <location>
        <begin position="48"/>
        <end position="50"/>
    </location>
    <ligand>
        <name>L-glutamine</name>
        <dbReference type="ChEBI" id="CHEBI:58359"/>
    </ligand>
</feature>
<dbReference type="InterPro" id="IPR029062">
    <property type="entry name" value="Class_I_gatase-like"/>
</dbReference>
<dbReference type="GO" id="GO:0008614">
    <property type="term" value="P:pyridoxine metabolic process"/>
    <property type="evidence" value="ECO:0007669"/>
    <property type="project" value="TreeGrafter"/>
</dbReference>
<organism evidence="13 14">
    <name type="scientific">Francisella philomiragia</name>
    <dbReference type="NCBI Taxonomy" id="28110"/>
    <lineage>
        <taxon>Bacteria</taxon>
        <taxon>Pseudomonadati</taxon>
        <taxon>Pseudomonadota</taxon>
        <taxon>Gammaproteobacteria</taxon>
        <taxon>Thiotrichales</taxon>
        <taxon>Francisellaceae</taxon>
        <taxon>Francisella</taxon>
    </lineage>
</organism>
<feature type="binding site" evidence="10 12">
    <location>
        <position position="101"/>
    </location>
    <ligand>
        <name>L-glutamine</name>
        <dbReference type="ChEBI" id="CHEBI:58359"/>
    </ligand>
</feature>
<feature type="active site" description="Charge relay system" evidence="10 11">
    <location>
        <position position="163"/>
    </location>
</feature>
<dbReference type="GO" id="GO:0005829">
    <property type="term" value="C:cytosol"/>
    <property type="evidence" value="ECO:0007669"/>
    <property type="project" value="TreeGrafter"/>
</dbReference>
<dbReference type="PROSITE" id="PS51273">
    <property type="entry name" value="GATASE_TYPE_1"/>
    <property type="match status" value="1"/>
</dbReference>
<evidence type="ECO:0000313" key="14">
    <source>
        <dbReference type="Proteomes" id="UP000031830"/>
    </source>
</evidence>
<feature type="active site" description="Charge relay system" evidence="10 11">
    <location>
        <position position="165"/>
    </location>
</feature>
<evidence type="ECO:0000256" key="9">
    <source>
        <dbReference type="ARBA" id="ARBA00064749"/>
    </source>
</evidence>
<dbReference type="PANTHER" id="PTHR31559">
    <property type="entry name" value="PYRIDOXAL 5'-PHOSPHATE SYNTHASE SUBUNIT SNO"/>
    <property type="match status" value="1"/>
</dbReference>
<dbReference type="HAMAP" id="MF_01615">
    <property type="entry name" value="PdxT"/>
    <property type="match status" value="1"/>
</dbReference>
<feature type="active site" description="Nucleophile" evidence="10 11">
    <location>
        <position position="79"/>
    </location>
</feature>